<evidence type="ECO:0000256" key="1">
    <source>
        <dbReference type="SAM" id="MobiDB-lite"/>
    </source>
</evidence>
<comment type="caution">
    <text evidence="2">The sequence shown here is derived from an EMBL/GenBank/DDBJ whole genome shotgun (WGS) entry which is preliminary data.</text>
</comment>
<dbReference type="EMBL" id="CAXAMN010021840">
    <property type="protein sequence ID" value="CAK9063959.1"/>
    <property type="molecule type" value="Genomic_DNA"/>
</dbReference>
<feature type="compositionally biased region" description="Basic and acidic residues" evidence="1">
    <location>
        <begin position="134"/>
        <end position="146"/>
    </location>
</feature>
<feature type="region of interest" description="Disordered" evidence="1">
    <location>
        <begin position="97"/>
        <end position="163"/>
    </location>
</feature>
<protein>
    <submittedName>
        <fullName evidence="2">Uncharacterized protein</fullName>
    </submittedName>
</protein>
<accession>A0ABP0NK66</accession>
<evidence type="ECO:0000313" key="2">
    <source>
        <dbReference type="EMBL" id="CAK9063959.1"/>
    </source>
</evidence>
<name>A0ABP0NK66_9DINO</name>
<dbReference type="Proteomes" id="UP001642484">
    <property type="component" value="Unassembled WGS sequence"/>
</dbReference>
<organism evidence="2 3">
    <name type="scientific">Durusdinium trenchii</name>
    <dbReference type="NCBI Taxonomy" id="1381693"/>
    <lineage>
        <taxon>Eukaryota</taxon>
        <taxon>Sar</taxon>
        <taxon>Alveolata</taxon>
        <taxon>Dinophyceae</taxon>
        <taxon>Suessiales</taxon>
        <taxon>Symbiodiniaceae</taxon>
        <taxon>Durusdinium</taxon>
    </lineage>
</organism>
<evidence type="ECO:0000313" key="3">
    <source>
        <dbReference type="Proteomes" id="UP001642484"/>
    </source>
</evidence>
<gene>
    <name evidence="2" type="ORF">CCMP2556_LOCUS31413</name>
</gene>
<proteinExistence type="predicted"/>
<sequence>MQSSASCPVLPPVPAQVRAAQQRGQREAAKRKEFLGGLINQDLQKLTHWHGMRPTHEQKRFLRSLDCLYKAYDSASAPQVGEVSLFELHIPSLQHSTSQCHHAKREAMQRRAEEDPLAGPPRSPRSGVQGATEDLPKEPIEVFEQKKRQKLRKKLDPTAEDPNSLLEWLEGQSLTSHSTATTASSQRTRFTDLSMTSLASSICSHPGTLVHESYRPHKRAYAVNINDWKPVNQHEAGAMKDGIPSLGWPDGERMVTSFQDRQTLAEKRRSDSSPWGWEEEWLMSFRSGGLVMPADAPQEQFGTASAGVRNISKKMYEKVLRPEQHAFISRFLSEAPVEQREQFTGLAWGAQRWTMVRSLEYLRLQKHREDTSTSNLHMDLHENARLWRPPKQKPHWNHQGHRVTCHHRAPACAEREPRGAAWGAGGARVRAGQPAINASGNTAGHSAVMRKRRKWRVERAEG</sequence>
<reference evidence="2 3" key="1">
    <citation type="submission" date="2024-02" db="EMBL/GenBank/DDBJ databases">
        <authorList>
            <person name="Chen Y."/>
            <person name="Shah S."/>
            <person name="Dougan E. K."/>
            <person name="Thang M."/>
            <person name="Chan C."/>
        </authorList>
    </citation>
    <scope>NUCLEOTIDE SEQUENCE [LARGE SCALE GENOMIC DNA]</scope>
</reference>
<feature type="region of interest" description="Disordered" evidence="1">
    <location>
        <begin position="435"/>
        <end position="462"/>
    </location>
</feature>
<keyword evidence="3" id="KW-1185">Reference proteome</keyword>
<feature type="compositionally biased region" description="Basic and acidic residues" evidence="1">
    <location>
        <begin position="105"/>
        <end position="114"/>
    </location>
</feature>